<evidence type="ECO:0000256" key="7">
    <source>
        <dbReference type="ARBA" id="ARBA00023242"/>
    </source>
</evidence>
<feature type="domain" description="N-acetyltransferase ESCO zinc-finger" evidence="11">
    <location>
        <begin position="90"/>
        <end position="130"/>
    </location>
</feature>
<keyword evidence="9" id="KW-0012">Acyltransferase</keyword>
<dbReference type="OMA" id="KEHQKFC"/>
<evidence type="ECO:0000256" key="10">
    <source>
        <dbReference type="SAM" id="MobiDB-lite"/>
    </source>
</evidence>
<evidence type="ECO:0000256" key="1">
    <source>
        <dbReference type="ARBA" id="ARBA00004123"/>
    </source>
</evidence>
<comment type="subcellular location">
    <subcellularLocation>
        <location evidence="1">Nucleus</location>
    </subcellularLocation>
</comment>
<dbReference type="InterPro" id="IPR028009">
    <property type="entry name" value="ESCO_Acetyltransf_dom"/>
</dbReference>
<evidence type="ECO:0000256" key="5">
    <source>
        <dbReference type="ARBA" id="ARBA00022771"/>
    </source>
</evidence>
<keyword evidence="6" id="KW-0862">Zinc</keyword>
<dbReference type="InParanoid" id="G4ZRS6"/>
<name>G4ZRS6_PHYSP</name>
<keyword evidence="8" id="KW-0131">Cell cycle</keyword>
<gene>
    <name evidence="13" type="ORF">PHYSODRAFT_511827</name>
</gene>
<dbReference type="PANTHER" id="PTHR45884">
    <property type="entry name" value="N-ACETYLTRANSFERASE ECO"/>
    <property type="match status" value="1"/>
</dbReference>
<evidence type="ECO:0000256" key="2">
    <source>
        <dbReference type="ARBA" id="ARBA00005816"/>
    </source>
</evidence>
<dbReference type="GO" id="GO:0007064">
    <property type="term" value="P:mitotic sister chromatid cohesion"/>
    <property type="evidence" value="ECO:0007669"/>
    <property type="project" value="TreeGrafter"/>
</dbReference>
<dbReference type="InterPro" id="IPR028005">
    <property type="entry name" value="AcTrfase_ESCO_Znf_dom"/>
</dbReference>
<keyword evidence="5" id="KW-0863">Zinc-finger</keyword>
<dbReference type="Proteomes" id="UP000002640">
    <property type="component" value="Unassembled WGS sequence"/>
</dbReference>
<keyword evidence="7" id="KW-0539">Nucleus</keyword>
<dbReference type="Pfam" id="PF13878">
    <property type="entry name" value="zf-C2H2_3"/>
    <property type="match status" value="1"/>
</dbReference>
<dbReference type="Pfam" id="PF13880">
    <property type="entry name" value="Acetyltransf_13"/>
    <property type="match status" value="1"/>
</dbReference>
<dbReference type="KEGG" id="psoj:PHYSODRAFT_511827"/>
<dbReference type="PANTHER" id="PTHR45884:SF2">
    <property type="entry name" value="N-ACETYLTRANSFERASE ECO"/>
    <property type="match status" value="1"/>
</dbReference>
<protein>
    <recommendedName>
        <fullName evidence="15">N-acetyltransferase domain-containing protein</fullName>
    </recommendedName>
</protein>
<evidence type="ECO:0000256" key="9">
    <source>
        <dbReference type="ARBA" id="ARBA00023315"/>
    </source>
</evidence>
<dbReference type="GO" id="GO:0008270">
    <property type="term" value="F:zinc ion binding"/>
    <property type="evidence" value="ECO:0007669"/>
    <property type="project" value="UniProtKB-KW"/>
</dbReference>
<dbReference type="GO" id="GO:0061733">
    <property type="term" value="F:protein-lysine-acetyltransferase activity"/>
    <property type="evidence" value="ECO:0007669"/>
    <property type="project" value="TreeGrafter"/>
</dbReference>
<organism evidence="13 14">
    <name type="scientific">Phytophthora sojae (strain P6497)</name>
    <name type="common">Soybean stem and root rot agent</name>
    <name type="synonym">Phytophthora megasperma f. sp. glycines</name>
    <dbReference type="NCBI Taxonomy" id="1094619"/>
    <lineage>
        <taxon>Eukaryota</taxon>
        <taxon>Sar</taxon>
        <taxon>Stramenopiles</taxon>
        <taxon>Oomycota</taxon>
        <taxon>Peronosporomycetes</taxon>
        <taxon>Peronosporales</taxon>
        <taxon>Peronosporaceae</taxon>
        <taxon>Phytophthora</taxon>
    </lineage>
</organism>
<feature type="region of interest" description="Disordered" evidence="10">
    <location>
        <begin position="1"/>
        <end position="73"/>
    </location>
</feature>
<reference evidence="13 14" key="1">
    <citation type="journal article" date="2006" name="Science">
        <title>Phytophthora genome sequences uncover evolutionary origins and mechanisms of pathogenesis.</title>
        <authorList>
            <person name="Tyler B.M."/>
            <person name="Tripathy S."/>
            <person name="Zhang X."/>
            <person name="Dehal P."/>
            <person name="Jiang R.H."/>
            <person name="Aerts A."/>
            <person name="Arredondo F.D."/>
            <person name="Baxter L."/>
            <person name="Bensasson D."/>
            <person name="Beynon J.L."/>
            <person name="Chapman J."/>
            <person name="Damasceno C.M."/>
            <person name="Dorrance A.E."/>
            <person name="Dou D."/>
            <person name="Dickerman A.W."/>
            <person name="Dubchak I.L."/>
            <person name="Garbelotto M."/>
            <person name="Gijzen M."/>
            <person name="Gordon S.G."/>
            <person name="Govers F."/>
            <person name="Grunwald N.J."/>
            <person name="Huang W."/>
            <person name="Ivors K.L."/>
            <person name="Jones R.W."/>
            <person name="Kamoun S."/>
            <person name="Krampis K."/>
            <person name="Lamour K.H."/>
            <person name="Lee M.K."/>
            <person name="McDonald W.H."/>
            <person name="Medina M."/>
            <person name="Meijer H.J."/>
            <person name="Nordberg E.K."/>
            <person name="Maclean D.J."/>
            <person name="Ospina-Giraldo M.D."/>
            <person name="Morris P.F."/>
            <person name="Phuntumart V."/>
            <person name="Putnam N.H."/>
            <person name="Rash S."/>
            <person name="Rose J.K."/>
            <person name="Sakihama Y."/>
            <person name="Salamov A.A."/>
            <person name="Savidor A."/>
            <person name="Scheuring C.F."/>
            <person name="Smith B.M."/>
            <person name="Sobral B.W."/>
            <person name="Terry A."/>
            <person name="Torto-Alalibo T.A."/>
            <person name="Win J."/>
            <person name="Xu Z."/>
            <person name="Zhang H."/>
            <person name="Grigoriev I.V."/>
            <person name="Rokhsar D.S."/>
            <person name="Boore J.L."/>
        </authorList>
    </citation>
    <scope>NUCLEOTIDE SEQUENCE [LARGE SCALE GENOMIC DNA]</scope>
    <source>
        <strain evidence="13 14">P6497</strain>
    </source>
</reference>
<evidence type="ECO:0000256" key="4">
    <source>
        <dbReference type="ARBA" id="ARBA00022723"/>
    </source>
</evidence>
<keyword evidence="4" id="KW-0479">Metal-binding</keyword>
<keyword evidence="14" id="KW-1185">Reference proteome</keyword>
<dbReference type="RefSeq" id="XP_009531392.1">
    <property type="nucleotide sequence ID" value="XM_009533097.1"/>
</dbReference>
<dbReference type="GO" id="GO:0000785">
    <property type="term" value="C:chromatin"/>
    <property type="evidence" value="ECO:0007669"/>
    <property type="project" value="TreeGrafter"/>
</dbReference>
<evidence type="ECO:0000259" key="11">
    <source>
        <dbReference type="Pfam" id="PF13878"/>
    </source>
</evidence>
<evidence type="ECO:0008006" key="15">
    <source>
        <dbReference type="Google" id="ProtNLM"/>
    </source>
</evidence>
<accession>G4ZRS6</accession>
<dbReference type="SUPFAM" id="SSF55729">
    <property type="entry name" value="Acyl-CoA N-acyltransferases (Nat)"/>
    <property type="match status" value="1"/>
</dbReference>
<dbReference type="STRING" id="1094619.G4ZRS6"/>
<evidence type="ECO:0000313" key="14">
    <source>
        <dbReference type="Proteomes" id="UP000002640"/>
    </source>
</evidence>
<evidence type="ECO:0000256" key="6">
    <source>
        <dbReference type="ARBA" id="ARBA00022833"/>
    </source>
</evidence>
<dbReference type="SMR" id="G4ZRS6"/>
<proteinExistence type="inferred from homology"/>
<dbReference type="GeneID" id="20659285"/>
<dbReference type="AlphaFoldDB" id="G4ZRS6"/>
<feature type="domain" description="N-acetyltransferase ESCO acetyl-transferase" evidence="12">
    <location>
        <begin position="252"/>
        <end position="320"/>
    </location>
</feature>
<evidence type="ECO:0000256" key="8">
    <source>
        <dbReference type="ARBA" id="ARBA00023306"/>
    </source>
</evidence>
<keyword evidence="3" id="KW-0808">Transferase</keyword>
<sequence length="320" mass="35130">MASVNDALMRRGKGGGQGANSAAKRKRSSKSSSDNDVGKKRSSSMALWLSPAVHTKATKSTITPEPKTAAASSKCTNALLSPSKSLPSTQSYIDVGQRSFGKHVTCPTCGLLYTAGEEEDEKEHQKFCKRMKRGITFSKWKTERMLRSFPDTGARILEIRGDDPTSHVKKLLEVKAVLDDALGFVEEEAFLRRSHFVYIQKHKVVGCVNTERITEAFTLDKSASNLVVQTNSDDKESSGSVEGAITASATSQPALVGICQLWVHPSVRRKSIATRMVDVVREKSIYGMCVAKNLVAFAQPTRNGLQFAQQYMEPCEMLIY</sequence>
<dbReference type="EMBL" id="JH159156">
    <property type="protein sequence ID" value="EGZ13963.1"/>
    <property type="molecule type" value="Genomic_DNA"/>
</dbReference>
<evidence type="ECO:0000259" key="12">
    <source>
        <dbReference type="Pfam" id="PF13880"/>
    </source>
</evidence>
<evidence type="ECO:0000256" key="3">
    <source>
        <dbReference type="ARBA" id="ARBA00022679"/>
    </source>
</evidence>
<evidence type="ECO:0000313" key="13">
    <source>
        <dbReference type="EMBL" id="EGZ13963.1"/>
    </source>
</evidence>
<dbReference type="InterPro" id="IPR016181">
    <property type="entry name" value="Acyl_CoA_acyltransferase"/>
</dbReference>
<comment type="similarity">
    <text evidence="2">Belongs to the acetyltransferase family. ECO subfamily.</text>
</comment>
<dbReference type="GO" id="GO:0005634">
    <property type="term" value="C:nucleus"/>
    <property type="evidence" value="ECO:0007669"/>
    <property type="project" value="UniProtKB-SubCell"/>
</dbReference>